<evidence type="ECO:0000313" key="14">
    <source>
        <dbReference type="Proteomes" id="UP001445076"/>
    </source>
</evidence>
<keyword evidence="9" id="KW-0325">Glycoprotein</keyword>
<dbReference type="GO" id="GO:0017147">
    <property type="term" value="F:Wnt-protein binding"/>
    <property type="evidence" value="ECO:0007669"/>
    <property type="project" value="TreeGrafter"/>
</dbReference>
<dbReference type="InterPro" id="IPR000742">
    <property type="entry name" value="EGF"/>
</dbReference>
<feature type="repeat" description="LDL-receptor class B" evidence="11">
    <location>
        <begin position="337"/>
        <end position="379"/>
    </location>
</feature>
<evidence type="ECO:0000256" key="10">
    <source>
        <dbReference type="PROSITE-ProRule" id="PRU00124"/>
    </source>
</evidence>
<dbReference type="AlphaFoldDB" id="A0AAW0WP41"/>
<name>A0AAW0WP41_CHEQU</name>
<keyword evidence="7 10" id="KW-1015">Disulfide bond</keyword>
<reference evidence="13 14" key="1">
    <citation type="journal article" date="2024" name="BMC Genomics">
        <title>Genome assembly of redclaw crayfish (Cherax quadricarinatus) provides insights into its immune adaptation and hypoxia tolerance.</title>
        <authorList>
            <person name="Liu Z."/>
            <person name="Zheng J."/>
            <person name="Li H."/>
            <person name="Fang K."/>
            <person name="Wang S."/>
            <person name="He J."/>
            <person name="Zhou D."/>
            <person name="Weng S."/>
            <person name="Chi M."/>
            <person name="Gu Z."/>
            <person name="He J."/>
            <person name="Li F."/>
            <person name="Wang M."/>
        </authorList>
    </citation>
    <scope>NUCLEOTIDE SEQUENCE [LARGE SCALE GENOMIC DNA]</scope>
    <source>
        <strain evidence="13">ZL_2023a</strain>
    </source>
</reference>
<dbReference type="GO" id="GO:0005886">
    <property type="term" value="C:plasma membrane"/>
    <property type="evidence" value="ECO:0007669"/>
    <property type="project" value="TreeGrafter"/>
</dbReference>
<dbReference type="PANTHER" id="PTHR46513">
    <property type="entry name" value="VITELLOGENIN RECEPTOR-LIKE PROTEIN-RELATED-RELATED"/>
    <property type="match status" value="1"/>
</dbReference>
<protein>
    <recommendedName>
        <fullName evidence="12">EGF-like domain-containing protein</fullName>
    </recommendedName>
</protein>
<dbReference type="GO" id="GO:0006897">
    <property type="term" value="P:endocytosis"/>
    <property type="evidence" value="ECO:0007669"/>
    <property type="project" value="UniProtKB-KW"/>
</dbReference>
<keyword evidence="4" id="KW-0732">Signal</keyword>
<evidence type="ECO:0000256" key="6">
    <source>
        <dbReference type="ARBA" id="ARBA00023136"/>
    </source>
</evidence>
<dbReference type="InterPro" id="IPR011042">
    <property type="entry name" value="6-blade_b-propeller_TolB-like"/>
</dbReference>
<comment type="caution">
    <text evidence="13">The sequence shown here is derived from an EMBL/GenBank/DDBJ whole genome shotgun (WGS) entry which is preliminary data.</text>
</comment>
<dbReference type="InterPro" id="IPR023415">
    <property type="entry name" value="LDLR_class-A_CS"/>
</dbReference>
<dbReference type="Proteomes" id="UP001445076">
    <property type="component" value="Unassembled WGS sequence"/>
</dbReference>
<dbReference type="Gene3D" id="2.120.10.30">
    <property type="entry name" value="TolB, C-terminal domain"/>
    <property type="match status" value="1"/>
</dbReference>
<keyword evidence="3" id="KW-0254">Endocytosis</keyword>
<evidence type="ECO:0000313" key="13">
    <source>
        <dbReference type="EMBL" id="KAK8729669.1"/>
    </source>
</evidence>
<dbReference type="PRINTS" id="PR00261">
    <property type="entry name" value="LDLRECEPTOR"/>
</dbReference>
<dbReference type="SMART" id="SM00192">
    <property type="entry name" value="LDLa"/>
    <property type="match status" value="3"/>
</dbReference>
<dbReference type="SMART" id="SM00181">
    <property type="entry name" value="EGF"/>
    <property type="match status" value="2"/>
</dbReference>
<dbReference type="PANTHER" id="PTHR46513:SF13">
    <property type="entry name" value="EGF-LIKE DOMAIN-CONTAINING PROTEIN"/>
    <property type="match status" value="1"/>
</dbReference>
<dbReference type="Gene3D" id="4.10.400.10">
    <property type="entry name" value="Low-density Lipoprotein Receptor"/>
    <property type="match status" value="3"/>
</dbReference>
<evidence type="ECO:0000256" key="1">
    <source>
        <dbReference type="ARBA" id="ARBA00004167"/>
    </source>
</evidence>
<dbReference type="PROSITE" id="PS01209">
    <property type="entry name" value="LDLRA_1"/>
    <property type="match status" value="3"/>
</dbReference>
<dbReference type="SUPFAM" id="SSF57424">
    <property type="entry name" value="LDL receptor-like module"/>
    <property type="match status" value="3"/>
</dbReference>
<evidence type="ECO:0000259" key="12">
    <source>
        <dbReference type="SMART" id="SM00181"/>
    </source>
</evidence>
<dbReference type="InterPro" id="IPR050778">
    <property type="entry name" value="Cueball_EGF_LRP_Nidogen"/>
</dbReference>
<dbReference type="EMBL" id="JARKIK010000066">
    <property type="protein sequence ID" value="KAK8729669.1"/>
    <property type="molecule type" value="Genomic_DNA"/>
</dbReference>
<dbReference type="InterPro" id="IPR036055">
    <property type="entry name" value="LDL_receptor-like_sf"/>
</dbReference>
<dbReference type="GO" id="GO:0060070">
    <property type="term" value="P:canonical Wnt signaling pathway"/>
    <property type="evidence" value="ECO:0007669"/>
    <property type="project" value="TreeGrafter"/>
</dbReference>
<dbReference type="Pfam" id="PF00057">
    <property type="entry name" value="Ldl_recept_a"/>
    <property type="match status" value="3"/>
</dbReference>
<keyword evidence="14" id="KW-1185">Reference proteome</keyword>
<dbReference type="Pfam" id="PF00058">
    <property type="entry name" value="Ldl_recept_b"/>
    <property type="match status" value="1"/>
</dbReference>
<proteinExistence type="predicted"/>
<evidence type="ECO:0000256" key="8">
    <source>
        <dbReference type="ARBA" id="ARBA00023170"/>
    </source>
</evidence>
<keyword evidence="5" id="KW-0677">Repeat</keyword>
<evidence type="ECO:0000256" key="3">
    <source>
        <dbReference type="ARBA" id="ARBA00022583"/>
    </source>
</evidence>
<feature type="repeat" description="LDL-receptor class B" evidence="11">
    <location>
        <begin position="295"/>
        <end position="336"/>
    </location>
</feature>
<dbReference type="CDD" id="cd00112">
    <property type="entry name" value="LDLa"/>
    <property type="match status" value="3"/>
</dbReference>
<sequence length="472" mass="51496">QVECSEDQVKCGSSGKCLPLSWLCDGAIDCDDGTDEVNCPKMKCVDQFSCTDSGRCVPVSWQCDGDLDCLDGSDESECPQDSVCRLQRGEFKCQNSSTCLNVKQVCNGSPDCSNGDDEGPACDNSCPEKECSHGCFTTPKGYQCTCPVNLTLDHFNTTCLGGLPSAYVLVGTRANLEAYSLDSASEFTVYSGKANTASGIIAVAYDPVEAMVYWSMKEQGGVYRKDLHAARHAELIIETDGKVVEGLAVDWLGRNLYMTDSQQGCVSVCSLRGIVCKTLVSSSSCRAIHLDLQNRKMFWTNWKIGVVESADLDGSSKSTLVSGLGWPNALAADPSQHKLYWMDALTNTVEHMNYDGTNRTSLVGAKIDHPFSMDLLGDQLYWSDWSTKQVWMCNKEDCATKTPVMMPLSNRPFGIKILHTALYMKIKNPCESHRCSHLCLLSASSLLGYTCACPTHLMLSDDHVTCVSASHT</sequence>
<comment type="caution">
    <text evidence="10">Lacks conserved residue(s) required for the propagation of feature annotation.</text>
</comment>
<feature type="disulfide bond" evidence="10">
    <location>
        <begin position="44"/>
        <end position="56"/>
    </location>
</feature>
<feature type="disulfide bond" evidence="10">
    <location>
        <begin position="24"/>
        <end position="39"/>
    </location>
</feature>
<evidence type="ECO:0000256" key="9">
    <source>
        <dbReference type="ARBA" id="ARBA00023180"/>
    </source>
</evidence>
<evidence type="ECO:0000256" key="5">
    <source>
        <dbReference type="ARBA" id="ARBA00022737"/>
    </source>
</evidence>
<keyword evidence="2" id="KW-0245">EGF-like domain</keyword>
<evidence type="ECO:0000256" key="2">
    <source>
        <dbReference type="ARBA" id="ARBA00022536"/>
    </source>
</evidence>
<feature type="non-terminal residue" evidence="13">
    <location>
        <position position="1"/>
    </location>
</feature>
<feature type="domain" description="EGF-like" evidence="12">
    <location>
        <begin position="121"/>
        <end position="160"/>
    </location>
</feature>
<keyword evidence="8" id="KW-0675">Receptor</keyword>
<evidence type="ECO:0000256" key="4">
    <source>
        <dbReference type="ARBA" id="ARBA00022729"/>
    </source>
</evidence>
<organism evidence="13 14">
    <name type="scientific">Cherax quadricarinatus</name>
    <name type="common">Australian red claw crayfish</name>
    <dbReference type="NCBI Taxonomy" id="27406"/>
    <lineage>
        <taxon>Eukaryota</taxon>
        <taxon>Metazoa</taxon>
        <taxon>Ecdysozoa</taxon>
        <taxon>Arthropoda</taxon>
        <taxon>Crustacea</taxon>
        <taxon>Multicrustacea</taxon>
        <taxon>Malacostraca</taxon>
        <taxon>Eumalacostraca</taxon>
        <taxon>Eucarida</taxon>
        <taxon>Decapoda</taxon>
        <taxon>Pleocyemata</taxon>
        <taxon>Astacidea</taxon>
        <taxon>Parastacoidea</taxon>
        <taxon>Parastacidae</taxon>
        <taxon>Cherax</taxon>
    </lineage>
</organism>
<dbReference type="SMART" id="SM00135">
    <property type="entry name" value="LY"/>
    <property type="match status" value="4"/>
</dbReference>
<evidence type="ECO:0000256" key="11">
    <source>
        <dbReference type="PROSITE-ProRule" id="PRU00461"/>
    </source>
</evidence>
<evidence type="ECO:0000256" key="7">
    <source>
        <dbReference type="ARBA" id="ARBA00023157"/>
    </source>
</evidence>
<dbReference type="Gene3D" id="2.10.25.10">
    <property type="entry name" value="Laminin"/>
    <property type="match status" value="1"/>
</dbReference>
<gene>
    <name evidence="13" type="ORF">OTU49_008261</name>
</gene>
<dbReference type="PROSITE" id="PS50068">
    <property type="entry name" value="LDLRA_2"/>
    <property type="match status" value="3"/>
</dbReference>
<dbReference type="SUPFAM" id="SSF63825">
    <property type="entry name" value="YWTD domain"/>
    <property type="match status" value="1"/>
</dbReference>
<keyword evidence="6" id="KW-0472">Membrane</keyword>
<accession>A0AAW0WP41</accession>
<dbReference type="GO" id="GO:0042813">
    <property type="term" value="F:Wnt receptor activity"/>
    <property type="evidence" value="ECO:0007669"/>
    <property type="project" value="TreeGrafter"/>
</dbReference>
<feature type="disulfide bond" evidence="10">
    <location>
        <begin position="63"/>
        <end position="78"/>
    </location>
</feature>
<feature type="domain" description="EGF-like" evidence="12">
    <location>
        <begin position="429"/>
        <end position="467"/>
    </location>
</feature>
<dbReference type="FunFam" id="2.120.10.30:FF:000241">
    <property type="entry name" value="Low-density lipoprotein receptor-related protein 6"/>
    <property type="match status" value="1"/>
</dbReference>
<dbReference type="InterPro" id="IPR002172">
    <property type="entry name" value="LDrepeatLR_classA_rpt"/>
</dbReference>
<comment type="subcellular location">
    <subcellularLocation>
        <location evidence="1">Membrane</location>
        <topology evidence="1">Single-pass membrane protein</topology>
    </subcellularLocation>
</comment>
<dbReference type="PROSITE" id="PS51120">
    <property type="entry name" value="LDLRB"/>
    <property type="match status" value="2"/>
</dbReference>
<dbReference type="InterPro" id="IPR000033">
    <property type="entry name" value="LDLR_classB_rpt"/>
</dbReference>